<evidence type="ECO:0000313" key="5">
    <source>
        <dbReference type="EMBL" id="EGR29818.1"/>
    </source>
</evidence>
<evidence type="ECO:0000259" key="3">
    <source>
        <dbReference type="PROSITE" id="PS50011"/>
    </source>
</evidence>
<dbReference type="Gene3D" id="1.10.510.10">
    <property type="entry name" value="Transferase(Phosphotransferase) domain 1"/>
    <property type="match status" value="1"/>
</dbReference>
<dbReference type="Proteomes" id="UP000008983">
    <property type="component" value="Unassembled WGS sequence"/>
</dbReference>
<dbReference type="EC" id="3.1.3.16" evidence="5"/>
<dbReference type="GO" id="GO:0005524">
    <property type="term" value="F:ATP binding"/>
    <property type="evidence" value="ECO:0007669"/>
    <property type="project" value="InterPro"/>
</dbReference>
<dbReference type="GO" id="GO:0004722">
    <property type="term" value="F:protein serine/threonine phosphatase activity"/>
    <property type="evidence" value="ECO:0007669"/>
    <property type="project" value="UniProtKB-EC"/>
</dbReference>
<dbReference type="SUPFAM" id="SSF56112">
    <property type="entry name" value="Protein kinase-like (PK-like)"/>
    <property type="match status" value="1"/>
</dbReference>
<dbReference type="STRING" id="857967.G0QY79"/>
<dbReference type="InterPro" id="IPR015655">
    <property type="entry name" value="PP2C"/>
</dbReference>
<name>G0QY79_ICHMU</name>
<dbReference type="FunFam" id="3.60.40.10:FF:000051">
    <property type="entry name" value="Protein phosphatase 2C-like protein"/>
    <property type="match status" value="1"/>
</dbReference>
<organism evidence="5 6">
    <name type="scientific">Ichthyophthirius multifiliis</name>
    <name type="common">White spot disease agent</name>
    <name type="synonym">Ich</name>
    <dbReference type="NCBI Taxonomy" id="5932"/>
    <lineage>
        <taxon>Eukaryota</taxon>
        <taxon>Sar</taxon>
        <taxon>Alveolata</taxon>
        <taxon>Ciliophora</taxon>
        <taxon>Intramacronucleata</taxon>
        <taxon>Oligohymenophorea</taxon>
        <taxon>Hymenostomatida</taxon>
        <taxon>Ophryoglenina</taxon>
        <taxon>Ichthyophthirius</taxon>
    </lineage>
</organism>
<gene>
    <name evidence="5" type="ORF">IMG5_148020</name>
</gene>
<protein>
    <submittedName>
        <fullName evidence="5">Protein phosphatase 2c, putative</fullName>
        <ecNumber evidence="5">2.7.11.1</ecNumber>
        <ecNumber evidence="5">3.1.3.16</ecNumber>
    </submittedName>
</protein>
<keyword evidence="5" id="KW-0808">Transferase</keyword>
<feature type="domain" description="Protein kinase" evidence="3">
    <location>
        <begin position="1"/>
        <end position="105"/>
    </location>
</feature>
<dbReference type="RefSeq" id="XP_004031054.1">
    <property type="nucleotide sequence ID" value="XM_004031006.1"/>
</dbReference>
<dbReference type="InterPro" id="IPR036457">
    <property type="entry name" value="PPM-type-like_dom_sf"/>
</dbReference>
<evidence type="ECO:0000256" key="1">
    <source>
        <dbReference type="ARBA" id="ARBA00004370"/>
    </source>
</evidence>
<dbReference type="eggNOG" id="KOG0598">
    <property type="taxonomic scope" value="Eukaryota"/>
</dbReference>
<dbReference type="OrthoDB" id="10264738at2759"/>
<dbReference type="EC" id="2.7.11.1" evidence="5"/>
<dbReference type="SUPFAM" id="SSF81606">
    <property type="entry name" value="PP2C-like"/>
    <property type="match status" value="1"/>
</dbReference>
<dbReference type="InterPro" id="IPR011009">
    <property type="entry name" value="Kinase-like_dom_sf"/>
</dbReference>
<evidence type="ECO:0000313" key="6">
    <source>
        <dbReference type="Proteomes" id="UP000008983"/>
    </source>
</evidence>
<sequence length="436" mass="49594">MNINKKQKTSSFCGTSMYLAPEMLKRKSYGFKIDWYAIGLITLELLTGDNPFYDRTQQGIFDKILNQKLKKEKYISNDAWDFINQLMEKDENKRAGVNIKAHKWLKDIDWKILSNKGLETENNIIPIGELTDRQNQNSKIDLDAVRNQQILQIKNNNGIQNAGCNQQKKEKTNQDTAIVNPKNLADLDIHLFAICDGHGQNGHQISQLIQKNFPLNIQKYLSNDFKQTILQSYKETNKQIFAQSVDSYLSGSTLISIFIQKKKLYIANVGDSRVILAKQKASNTPFYPCQLSTDHKPSLESEKNRIIKAGGRVESQAHYNGQPVGPLRVWQQNADIPGLAMTRSMGDRAGIPAGITADPEINEIQLTAEDKFIVIASDGIWDFMNDFDVVKCVEQFYDKKNADQAAECLINQAIQAWKKETDYRDDITCTVIFLEN</sequence>
<dbReference type="SMART" id="SM00332">
    <property type="entry name" value="PP2Cc"/>
    <property type="match status" value="1"/>
</dbReference>
<dbReference type="PROSITE" id="PS51746">
    <property type="entry name" value="PPM_2"/>
    <property type="match status" value="1"/>
</dbReference>
<comment type="subcellular location">
    <subcellularLocation>
        <location evidence="1">Membrane</location>
    </subcellularLocation>
</comment>
<evidence type="ECO:0000256" key="2">
    <source>
        <dbReference type="ARBA" id="ARBA00023136"/>
    </source>
</evidence>
<dbReference type="AlphaFoldDB" id="G0QY79"/>
<dbReference type="eggNOG" id="KOG0698">
    <property type="taxonomic scope" value="Eukaryota"/>
</dbReference>
<dbReference type="InterPro" id="IPR000719">
    <property type="entry name" value="Prot_kinase_dom"/>
</dbReference>
<dbReference type="Gene3D" id="3.60.40.10">
    <property type="entry name" value="PPM-type phosphatase domain"/>
    <property type="match status" value="1"/>
</dbReference>
<keyword evidence="6" id="KW-1185">Reference proteome</keyword>
<dbReference type="CDD" id="cd00143">
    <property type="entry name" value="PP2Cc"/>
    <property type="match status" value="1"/>
</dbReference>
<dbReference type="InParanoid" id="G0QY79"/>
<keyword evidence="5" id="KW-0378">Hydrolase</keyword>
<keyword evidence="2" id="KW-0472">Membrane</keyword>
<proteinExistence type="predicted"/>
<dbReference type="Pfam" id="PF00069">
    <property type="entry name" value="Pkinase"/>
    <property type="match status" value="1"/>
</dbReference>
<dbReference type="PANTHER" id="PTHR47992">
    <property type="entry name" value="PROTEIN PHOSPHATASE"/>
    <property type="match status" value="1"/>
</dbReference>
<dbReference type="PROSITE" id="PS50011">
    <property type="entry name" value="PROTEIN_KINASE_DOM"/>
    <property type="match status" value="1"/>
</dbReference>
<dbReference type="GeneID" id="14905927"/>
<feature type="domain" description="PPM-type phosphatase" evidence="4">
    <location>
        <begin position="159"/>
        <end position="434"/>
    </location>
</feature>
<dbReference type="OMA" id="DICTAPN"/>
<dbReference type="SMART" id="SM00220">
    <property type="entry name" value="S_TKc"/>
    <property type="match status" value="1"/>
</dbReference>
<dbReference type="Pfam" id="PF00481">
    <property type="entry name" value="PP2C"/>
    <property type="match status" value="1"/>
</dbReference>
<reference evidence="5 6" key="1">
    <citation type="submission" date="2011-07" db="EMBL/GenBank/DDBJ databases">
        <authorList>
            <person name="Coyne R."/>
            <person name="Brami D."/>
            <person name="Johnson J."/>
            <person name="Hostetler J."/>
            <person name="Hannick L."/>
            <person name="Clark T."/>
            <person name="Cassidy-Hanley D."/>
            <person name="Inman J."/>
        </authorList>
    </citation>
    <scope>NUCLEOTIDE SEQUENCE [LARGE SCALE GENOMIC DNA]</scope>
    <source>
        <strain evidence="5 6">G5</strain>
    </source>
</reference>
<accession>G0QY79</accession>
<dbReference type="EMBL" id="GL984104">
    <property type="protein sequence ID" value="EGR29818.1"/>
    <property type="molecule type" value="Genomic_DNA"/>
</dbReference>
<dbReference type="GO" id="GO:0016020">
    <property type="term" value="C:membrane"/>
    <property type="evidence" value="ECO:0007669"/>
    <property type="project" value="UniProtKB-SubCell"/>
</dbReference>
<dbReference type="InterPro" id="IPR001932">
    <property type="entry name" value="PPM-type_phosphatase-like_dom"/>
</dbReference>
<dbReference type="GO" id="GO:0004674">
    <property type="term" value="F:protein serine/threonine kinase activity"/>
    <property type="evidence" value="ECO:0007669"/>
    <property type="project" value="UniProtKB-EC"/>
</dbReference>
<evidence type="ECO:0000259" key="4">
    <source>
        <dbReference type="PROSITE" id="PS51746"/>
    </source>
</evidence>